<reference evidence="1" key="1">
    <citation type="submission" date="2014-03" db="EMBL/GenBank/DDBJ databases">
        <title>The sialotranscriptome of Amblyomma triste, Amblyomma parvum and Amblyomma cajennense ticks, uncovered by 454-based RNA-seq.</title>
        <authorList>
            <person name="Garcia G.R."/>
            <person name="Gardinassi L.G."/>
            <person name="Ribeiro J.M."/>
            <person name="Anatriello E."/>
            <person name="Ferreira B.R."/>
            <person name="Moreira H.N."/>
            <person name="Mafra C."/>
            <person name="Olegario M.M."/>
            <person name="Szabo P.J."/>
            <person name="Miranda-Santos I.K."/>
            <person name="Maruyama S.R."/>
        </authorList>
    </citation>
    <scope>NUCLEOTIDE SEQUENCE</scope>
    <source>
        <strain evidence="1">Mato Grasso do Sul</strain>
        <tissue evidence="1">Salivary glands</tissue>
    </source>
</reference>
<dbReference type="AlphaFoldDB" id="A0A023G340"/>
<organism evidence="1">
    <name type="scientific">Amblyomma triste</name>
    <name type="common">Neotropical tick</name>
    <dbReference type="NCBI Taxonomy" id="251400"/>
    <lineage>
        <taxon>Eukaryota</taxon>
        <taxon>Metazoa</taxon>
        <taxon>Ecdysozoa</taxon>
        <taxon>Arthropoda</taxon>
        <taxon>Chelicerata</taxon>
        <taxon>Arachnida</taxon>
        <taxon>Acari</taxon>
        <taxon>Parasitiformes</taxon>
        <taxon>Ixodida</taxon>
        <taxon>Ixodoidea</taxon>
        <taxon>Ixodidae</taxon>
        <taxon>Amblyomminae</taxon>
        <taxon>Amblyomma</taxon>
    </lineage>
</organism>
<accession>A0A023G340</accession>
<dbReference type="EMBL" id="GBBM01007995">
    <property type="protein sequence ID" value="JAC27423.1"/>
    <property type="molecule type" value="mRNA"/>
</dbReference>
<proteinExistence type="evidence at transcript level"/>
<evidence type="ECO:0000313" key="1">
    <source>
        <dbReference type="EMBL" id="JAC27423.1"/>
    </source>
</evidence>
<protein>
    <submittedName>
        <fullName evidence="1">Putative secreted protein</fullName>
    </submittedName>
</protein>
<name>A0A023G340_AMBTT</name>
<sequence length="79" mass="8827">MPEQFQLWSPLLLIMVHAYRWHSHTSSTECNACTRGKGITDLKSLNIPLVIFQINGACTVVLLVNSCSVLLHCPYTQPS</sequence>